<dbReference type="PRINTS" id="PR00503">
    <property type="entry name" value="BROMODOMAIN"/>
</dbReference>
<dbReference type="SUPFAM" id="SSF48403">
    <property type="entry name" value="Ankyrin repeat"/>
    <property type="match status" value="1"/>
</dbReference>
<feature type="domain" description="Bromo" evidence="11">
    <location>
        <begin position="63"/>
        <end position="133"/>
    </location>
</feature>
<dbReference type="Pfam" id="PF00439">
    <property type="entry name" value="Bromodomain"/>
    <property type="match status" value="2"/>
</dbReference>
<dbReference type="SMART" id="SM00248">
    <property type="entry name" value="ANK"/>
    <property type="match status" value="2"/>
</dbReference>
<dbReference type="GO" id="GO:0003682">
    <property type="term" value="F:chromatin binding"/>
    <property type="evidence" value="ECO:0007669"/>
    <property type="project" value="TreeGrafter"/>
</dbReference>
<name>A0A9P6XKS4_RHIOR</name>
<dbReference type="AlphaFoldDB" id="A0A9P6XKS4"/>
<evidence type="ECO:0000256" key="3">
    <source>
        <dbReference type="ARBA" id="ARBA00022853"/>
    </source>
</evidence>
<dbReference type="SUPFAM" id="SSF47370">
    <property type="entry name" value="Bromodomain"/>
    <property type="match status" value="2"/>
</dbReference>
<dbReference type="EMBL" id="JAANQT010000030">
    <property type="protein sequence ID" value="KAG1315649.1"/>
    <property type="molecule type" value="Genomic_DNA"/>
</dbReference>
<feature type="region of interest" description="Disordered" evidence="10">
    <location>
        <begin position="316"/>
        <end position="351"/>
    </location>
</feature>
<dbReference type="InterPro" id="IPR002110">
    <property type="entry name" value="Ankyrin_rpt"/>
</dbReference>
<dbReference type="Pfam" id="PF12796">
    <property type="entry name" value="Ank_2"/>
    <property type="match status" value="1"/>
</dbReference>
<keyword evidence="4" id="KW-0805">Transcription regulation</keyword>
<evidence type="ECO:0000259" key="11">
    <source>
        <dbReference type="PROSITE" id="PS50014"/>
    </source>
</evidence>
<dbReference type="PROSITE" id="PS50014">
    <property type="entry name" value="BROMODOMAIN_2"/>
    <property type="match status" value="2"/>
</dbReference>
<feature type="domain" description="Bromo" evidence="11">
    <location>
        <begin position="437"/>
        <end position="507"/>
    </location>
</feature>
<dbReference type="Proteomes" id="UP000716291">
    <property type="component" value="Unassembled WGS sequence"/>
</dbReference>
<keyword evidence="8" id="KW-0040">ANK repeat</keyword>
<evidence type="ECO:0000256" key="9">
    <source>
        <dbReference type="PROSITE-ProRule" id="PRU00035"/>
    </source>
</evidence>
<gene>
    <name evidence="12" type="ORF">G6F64_000492</name>
</gene>
<evidence type="ECO:0000256" key="10">
    <source>
        <dbReference type="SAM" id="MobiDB-lite"/>
    </source>
</evidence>
<feature type="region of interest" description="Disordered" evidence="10">
    <location>
        <begin position="370"/>
        <end position="401"/>
    </location>
</feature>
<evidence type="ECO:0000256" key="2">
    <source>
        <dbReference type="ARBA" id="ARBA00022737"/>
    </source>
</evidence>
<dbReference type="SMART" id="SM00297">
    <property type="entry name" value="BROMO"/>
    <property type="match status" value="2"/>
</dbReference>
<keyword evidence="3" id="KW-0156">Chromatin regulator</keyword>
<dbReference type="PANTHER" id="PTHR16062">
    <property type="entry name" value="SWI/SNF-RELATED"/>
    <property type="match status" value="1"/>
</dbReference>
<dbReference type="Gene3D" id="1.25.40.20">
    <property type="entry name" value="Ankyrin repeat-containing domain"/>
    <property type="match status" value="1"/>
</dbReference>
<evidence type="ECO:0000313" key="12">
    <source>
        <dbReference type="EMBL" id="KAG1315649.1"/>
    </source>
</evidence>
<keyword evidence="6" id="KW-0804">Transcription</keyword>
<evidence type="ECO:0000256" key="1">
    <source>
        <dbReference type="ARBA" id="ARBA00004123"/>
    </source>
</evidence>
<evidence type="ECO:0000256" key="7">
    <source>
        <dbReference type="ARBA" id="ARBA00023242"/>
    </source>
</evidence>
<evidence type="ECO:0000256" key="8">
    <source>
        <dbReference type="PROSITE-ProRule" id="PRU00023"/>
    </source>
</evidence>
<evidence type="ECO:0000313" key="13">
    <source>
        <dbReference type="Proteomes" id="UP000716291"/>
    </source>
</evidence>
<dbReference type="GO" id="GO:0006338">
    <property type="term" value="P:chromatin remodeling"/>
    <property type="evidence" value="ECO:0007669"/>
    <property type="project" value="InterPro"/>
</dbReference>
<dbReference type="InterPro" id="IPR001487">
    <property type="entry name" value="Bromodomain"/>
</dbReference>
<dbReference type="PROSITE" id="PS50088">
    <property type="entry name" value="ANK_REPEAT"/>
    <property type="match status" value="1"/>
</dbReference>
<dbReference type="Gene3D" id="1.20.920.10">
    <property type="entry name" value="Bromodomain-like"/>
    <property type="match status" value="2"/>
</dbReference>
<dbReference type="PANTHER" id="PTHR16062:SF19">
    <property type="entry name" value="PROTEIN POLYBROMO-1"/>
    <property type="match status" value="1"/>
</dbReference>
<keyword evidence="13" id="KW-1185">Reference proteome</keyword>
<evidence type="ECO:0000256" key="6">
    <source>
        <dbReference type="ARBA" id="ARBA00023163"/>
    </source>
</evidence>
<evidence type="ECO:0000256" key="4">
    <source>
        <dbReference type="ARBA" id="ARBA00023015"/>
    </source>
</evidence>
<organism evidence="12 13">
    <name type="scientific">Rhizopus oryzae</name>
    <name type="common">Mucormycosis agent</name>
    <name type="synonym">Rhizopus arrhizus var. delemar</name>
    <dbReference type="NCBI Taxonomy" id="64495"/>
    <lineage>
        <taxon>Eukaryota</taxon>
        <taxon>Fungi</taxon>
        <taxon>Fungi incertae sedis</taxon>
        <taxon>Mucoromycota</taxon>
        <taxon>Mucoromycotina</taxon>
        <taxon>Mucoromycetes</taxon>
        <taxon>Mucorales</taxon>
        <taxon>Mucorineae</taxon>
        <taxon>Rhizopodaceae</taxon>
        <taxon>Rhizopus</taxon>
    </lineage>
</organism>
<comment type="subcellular location">
    <subcellularLocation>
        <location evidence="1">Nucleus</location>
    </subcellularLocation>
</comment>
<comment type="caution">
    <text evidence="12">The sequence shown here is derived from an EMBL/GenBank/DDBJ whole genome shotgun (WGS) entry which is preliminary data.</text>
</comment>
<keyword evidence="2" id="KW-0677">Repeat</keyword>
<keyword evidence="5 9" id="KW-0103">Bromodomain</keyword>
<dbReference type="GO" id="GO:0016586">
    <property type="term" value="C:RSC-type complex"/>
    <property type="evidence" value="ECO:0007669"/>
    <property type="project" value="InterPro"/>
</dbReference>
<feature type="compositionally biased region" description="Basic and acidic residues" evidence="10">
    <location>
        <begin position="1"/>
        <end position="27"/>
    </location>
</feature>
<dbReference type="InterPro" id="IPR037382">
    <property type="entry name" value="Rsc/polybromo"/>
</dbReference>
<protein>
    <recommendedName>
        <fullName evidence="11">Bromo domain-containing protein</fullName>
    </recommendedName>
</protein>
<feature type="region of interest" description="Disordered" evidence="10">
    <location>
        <begin position="1"/>
        <end position="34"/>
    </location>
</feature>
<dbReference type="InterPro" id="IPR036427">
    <property type="entry name" value="Bromodomain-like_sf"/>
</dbReference>
<evidence type="ECO:0000256" key="5">
    <source>
        <dbReference type="ARBA" id="ARBA00023117"/>
    </source>
</evidence>
<proteinExistence type="predicted"/>
<accession>A0A9P6XKS4</accession>
<reference evidence="12" key="1">
    <citation type="journal article" date="2020" name="Microb. Genom.">
        <title>Genetic diversity of clinical and environmental Mucorales isolates obtained from an investigation of mucormycosis cases among solid organ transplant recipients.</title>
        <authorList>
            <person name="Nguyen M.H."/>
            <person name="Kaul D."/>
            <person name="Muto C."/>
            <person name="Cheng S.J."/>
            <person name="Richter R.A."/>
            <person name="Bruno V.M."/>
            <person name="Liu G."/>
            <person name="Beyhan S."/>
            <person name="Sundermann A.J."/>
            <person name="Mounaud S."/>
            <person name="Pasculle A.W."/>
            <person name="Nierman W.C."/>
            <person name="Driscoll E."/>
            <person name="Cumbie R."/>
            <person name="Clancy C.J."/>
            <person name="Dupont C.L."/>
        </authorList>
    </citation>
    <scope>NUCLEOTIDE SEQUENCE</scope>
    <source>
        <strain evidence="12">GL11</strain>
    </source>
</reference>
<dbReference type="GO" id="GO:0006368">
    <property type="term" value="P:transcription elongation by RNA polymerase II"/>
    <property type="evidence" value="ECO:0007669"/>
    <property type="project" value="TreeGrafter"/>
</dbReference>
<dbReference type="PROSITE" id="PS50297">
    <property type="entry name" value="ANK_REP_REGION"/>
    <property type="match status" value="1"/>
</dbReference>
<feature type="repeat" description="ANK" evidence="8">
    <location>
        <begin position="226"/>
        <end position="258"/>
    </location>
</feature>
<keyword evidence="7" id="KW-0539">Nucleus</keyword>
<dbReference type="InterPro" id="IPR036770">
    <property type="entry name" value="Ankyrin_rpt-contain_sf"/>
</dbReference>
<sequence>MERPKRQSAIEKDYRERKRQKKGDNNEKSATPPIITTTIREDPQSLFEQLYKDVVNYRDPEDEEYDIIAIFMKLPSKKEYPDYYRIIRHPIALETIKSKIDKKVYQHISQMKADIELMVSNAKRYNVKGSQIYEDAVKIQKFVKGWQGVKEKTVLKLPGDAFNSAPKIKTIRLKAIDKPKKSSENMKLLMNAINKKDTKKALELLELDSQLDPNELVPVEMFNDKFTWSPLHAACYNGDLKLIEILIAKGADIELHDTWHSATPLGWAAFGDKEKIVKVLIQKYNADKKAKNVHGQVPFDLVSDQSDSRWIGLFKDPPPSIAPVQEKTTTSQQQTIPAPPPPLQQQQQQQPMPVTQLPISTIHPQPIKTYPTIPGVRMPVYETTPDGSIRKRRGRPPKSETDALAVRPTTEIDINTFDPVAFEIELFNAIRTHTDNSNRLYSELFEDLPDRQEYPEYYKTIKNPRSLTEVAERMQTRSYPNLYAWMSDMKLVFENALKFNEPGSRIFRDAKLLLRLLHRLKERILARLGVPVSQEDAIMRLDLASRPFDVDALSEDKRKIKRFLTTSKSRTQSIEPDYHHHPYQQPMVHPLLLQQQQQQQQQQTFLQSPFLMPPPQSLPANVFPQPPPAMMSIPPNMMLQQPTPIIESPTEQPKLPLGKASKEFYAVFTEEGVSYLDELRISGKEFEQRFDGDYLGHSMAVSSDIQTLIIQTELLKPLKQEEKRMMITVFQNNLKLNPTTKNHEWTTVPLNKGVNVIKIHVTANISQPESSLAEYKSQIYHLFITQAW</sequence>